<dbReference type="PANTHER" id="PTHR11929:SF194">
    <property type="entry name" value="ALPHA-(1,3)-FUCOSYLTRANSFERASE 10"/>
    <property type="match status" value="1"/>
</dbReference>
<evidence type="ECO:0000256" key="1">
    <source>
        <dbReference type="ARBA" id="ARBA00008919"/>
    </source>
</evidence>
<evidence type="ECO:0000256" key="2">
    <source>
        <dbReference type="ARBA" id="ARBA00022676"/>
    </source>
</evidence>
<dbReference type="AlphaFoldDB" id="A0A1F6DCG1"/>
<evidence type="ECO:0000313" key="7">
    <source>
        <dbReference type="Proteomes" id="UP000178794"/>
    </source>
</evidence>
<organism evidence="6 7">
    <name type="scientific">Candidatus Kaiserbacteria bacterium RIFCSPHIGHO2_02_FULL_50_50</name>
    <dbReference type="NCBI Taxonomy" id="1798492"/>
    <lineage>
        <taxon>Bacteria</taxon>
        <taxon>Candidatus Kaiseribacteriota</taxon>
    </lineage>
</organism>
<feature type="domain" description="Alpha-(1,3)-fucosyltransferase FucT N-terminal" evidence="5">
    <location>
        <begin position="23"/>
        <end position="98"/>
    </location>
</feature>
<evidence type="ECO:0000259" key="4">
    <source>
        <dbReference type="Pfam" id="PF00852"/>
    </source>
</evidence>
<dbReference type="InterPro" id="IPR001503">
    <property type="entry name" value="Glyco_trans_10"/>
</dbReference>
<dbReference type="SUPFAM" id="SSF53756">
    <property type="entry name" value="UDP-Glycosyltransferase/glycogen phosphorylase"/>
    <property type="match status" value="1"/>
</dbReference>
<dbReference type="EMBL" id="MFLF01000020">
    <property type="protein sequence ID" value="OGG59109.1"/>
    <property type="molecule type" value="Genomic_DNA"/>
</dbReference>
<dbReference type="PANTHER" id="PTHR11929">
    <property type="entry name" value="ALPHA- 1,3 -FUCOSYLTRANSFERASE"/>
    <property type="match status" value="1"/>
</dbReference>
<feature type="domain" description="Fucosyltransferase C-terminal" evidence="4">
    <location>
        <begin position="128"/>
        <end position="257"/>
    </location>
</feature>
<evidence type="ECO:0000256" key="3">
    <source>
        <dbReference type="ARBA" id="ARBA00022679"/>
    </source>
</evidence>
<dbReference type="Gene3D" id="3.40.50.11660">
    <property type="entry name" value="Glycosyl transferase family 10, C-terminal domain"/>
    <property type="match status" value="1"/>
</dbReference>
<dbReference type="Pfam" id="PF00852">
    <property type="entry name" value="Glyco_transf_10"/>
    <property type="match status" value="1"/>
</dbReference>
<evidence type="ECO:0000313" key="6">
    <source>
        <dbReference type="EMBL" id="OGG59109.1"/>
    </source>
</evidence>
<dbReference type="STRING" id="1798492.A3C89_01735"/>
<gene>
    <name evidence="6" type="ORF">A3C89_01735</name>
</gene>
<sequence>MKKTIRIKICDFDPNNPFSYGLFFLKILKKYYDVQLSENPDYVFSHESTTTYLKYPNAIRILYTGENIHPNFNLYDYAISFDHMDFEDRHFRLPVFQLAVFYRQCDIENAGDTDFKTMRPFTKDDLAAKEGFCSFVYNNYLADNARGDFFKKLSAYKQVDSGGNYLNTTGTELTSKLDFDRKRKFAIAFENSSRSGYTTEKILTAFAADAIPIYYGDPRIAEVFNPERFINCADYPDFDAVVARVKEIDENDELYLEIMNRPILMPGIDFAKDRKNLEVFLRHIFDQPLSEARRRRINPIRAQIYEENEKHIARYRAITNQIRKILALLYRPFKKIPFFEHFKTILFQKIYSIK</sequence>
<name>A0A1F6DCG1_9BACT</name>
<dbReference type="InterPro" id="IPR041058">
    <property type="entry name" value="FucT_N"/>
</dbReference>
<reference evidence="6 7" key="1">
    <citation type="journal article" date="2016" name="Nat. Commun.">
        <title>Thousands of microbial genomes shed light on interconnected biogeochemical processes in an aquifer system.</title>
        <authorList>
            <person name="Anantharaman K."/>
            <person name="Brown C.T."/>
            <person name="Hug L.A."/>
            <person name="Sharon I."/>
            <person name="Castelle C.J."/>
            <person name="Probst A.J."/>
            <person name="Thomas B.C."/>
            <person name="Singh A."/>
            <person name="Wilkins M.J."/>
            <person name="Karaoz U."/>
            <person name="Brodie E.L."/>
            <person name="Williams K.H."/>
            <person name="Hubbard S.S."/>
            <person name="Banfield J.F."/>
        </authorList>
    </citation>
    <scope>NUCLEOTIDE SEQUENCE [LARGE SCALE GENOMIC DNA]</scope>
</reference>
<dbReference type="Pfam" id="PF18025">
    <property type="entry name" value="FucT_N"/>
    <property type="match status" value="1"/>
</dbReference>
<dbReference type="GO" id="GO:0016020">
    <property type="term" value="C:membrane"/>
    <property type="evidence" value="ECO:0007669"/>
    <property type="project" value="InterPro"/>
</dbReference>
<keyword evidence="3" id="KW-0808">Transferase</keyword>
<keyword evidence="2" id="KW-0328">Glycosyltransferase</keyword>
<evidence type="ECO:0000259" key="5">
    <source>
        <dbReference type="Pfam" id="PF18025"/>
    </source>
</evidence>
<dbReference type="InterPro" id="IPR038577">
    <property type="entry name" value="GT10-like_C_sf"/>
</dbReference>
<protein>
    <submittedName>
        <fullName evidence="6">Uncharacterized protein</fullName>
    </submittedName>
</protein>
<proteinExistence type="inferred from homology"/>
<comment type="similarity">
    <text evidence="1">Belongs to the glycosyltransferase 10 family.</text>
</comment>
<dbReference type="GO" id="GO:0008417">
    <property type="term" value="F:fucosyltransferase activity"/>
    <property type="evidence" value="ECO:0007669"/>
    <property type="project" value="InterPro"/>
</dbReference>
<dbReference type="InterPro" id="IPR055270">
    <property type="entry name" value="Glyco_tran_10_C"/>
</dbReference>
<comment type="caution">
    <text evidence="6">The sequence shown here is derived from an EMBL/GenBank/DDBJ whole genome shotgun (WGS) entry which is preliminary data.</text>
</comment>
<accession>A0A1F6DCG1</accession>
<dbReference type="Proteomes" id="UP000178794">
    <property type="component" value="Unassembled WGS sequence"/>
</dbReference>